<name>A0A3M2WW23_PSEYM</name>
<dbReference type="EMBL" id="RBNL01003222">
    <property type="protein sequence ID" value="RML55753.1"/>
    <property type="molecule type" value="Genomic_DNA"/>
</dbReference>
<evidence type="ECO:0000313" key="2">
    <source>
        <dbReference type="Proteomes" id="UP000282378"/>
    </source>
</evidence>
<dbReference type="Proteomes" id="UP000282378">
    <property type="component" value="Unassembled WGS sequence"/>
</dbReference>
<feature type="non-terminal residue" evidence="1">
    <location>
        <position position="1"/>
    </location>
</feature>
<sequence length="66" mass="7387">WLAGRVVEQVHGVQRVKPVAVRGRAFGAAVLPDIERFKVFDAVMDVQAVENFQMASAHRVEIRKTV</sequence>
<proteinExistence type="predicted"/>
<evidence type="ECO:0000313" key="1">
    <source>
        <dbReference type="EMBL" id="RML55753.1"/>
    </source>
</evidence>
<organism evidence="1 2">
    <name type="scientific">Pseudomonas syringae pv. maculicola</name>
    <dbReference type="NCBI Taxonomy" id="59511"/>
    <lineage>
        <taxon>Bacteria</taxon>
        <taxon>Pseudomonadati</taxon>
        <taxon>Pseudomonadota</taxon>
        <taxon>Gammaproteobacteria</taxon>
        <taxon>Pseudomonadales</taxon>
        <taxon>Pseudomonadaceae</taxon>
        <taxon>Pseudomonas</taxon>
    </lineage>
</organism>
<reference evidence="1 2" key="1">
    <citation type="submission" date="2018-08" db="EMBL/GenBank/DDBJ databases">
        <title>Recombination of ecologically and evolutionarily significant loci maintains genetic cohesion in the Pseudomonas syringae species complex.</title>
        <authorList>
            <person name="Dillon M."/>
            <person name="Thakur S."/>
            <person name="Almeida R.N.D."/>
            <person name="Weir B.S."/>
            <person name="Guttman D.S."/>
        </authorList>
    </citation>
    <scope>NUCLEOTIDE SEQUENCE [LARGE SCALE GENOMIC DNA]</scope>
    <source>
        <strain evidence="1 2">88_10</strain>
    </source>
</reference>
<protein>
    <submittedName>
        <fullName evidence="1">Uncharacterized protein</fullName>
    </submittedName>
</protein>
<dbReference type="AlphaFoldDB" id="A0A3M2WW23"/>
<gene>
    <name evidence="1" type="ORF">APX70_04951</name>
</gene>
<accession>A0A3M2WW23</accession>
<comment type="caution">
    <text evidence="1">The sequence shown here is derived from an EMBL/GenBank/DDBJ whole genome shotgun (WGS) entry which is preliminary data.</text>
</comment>